<reference evidence="1" key="1">
    <citation type="submission" date="2020-05" db="EMBL/GenBank/DDBJ databases">
        <authorList>
            <person name="Chiriac C."/>
            <person name="Salcher M."/>
            <person name="Ghai R."/>
            <person name="Kavagutti S V."/>
        </authorList>
    </citation>
    <scope>NUCLEOTIDE SEQUENCE</scope>
</reference>
<organism evidence="1">
    <name type="scientific">freshwater metagenome</name>
    <dbReference type="NCBI Taxonomy" id="449393"/>
    <lineage>
        <taxon>unclassified sequences</taxon>
        <taxon>metagenomes</taxon>
        <taxon>ecological metagenomes</taxon>
    </lineage>
</organism>
<name>A0A6J7FTK9_9ZZZZ</name>
<proteinExistence type="predicted"/>
<accession>A0A6J7FTK9</accession>
<dbReference type="EMBL" id="CAFBLP010000139">
    <property type="protein sequence ID" value="CAB4895299.1"/>
    <property type="molecule type" value="Genomic_DNA"/>
</dbReference>
<evidence type="ECO:0000313" key="1">
    <source>
        <dbReference type="EMBL" id="CAB4895299.1"/>
    </source>
</evidence>
<dbReference type="AlphaFoldDB" id="A0A6J7FTK9"/>
<gene>
    <name evidence="1" type="ORF">UFOPK3376_03122</name>
</gene>
<protein>
    <submittedName>
        <fullName evidence="1">Unannotated protein</fullName>
    </submittedName>
</protein>
<sequence>MWAVVAGALVFRLASSSSDSPNLGALKVGDCIDVPTGTTLSKVKVIECSVVHTNEVYAIGDTNTTVNVANTALGNEAEPEIKRICGTDVDPTLFARLTSTAGVEAGYLIGGKRTGRVVCVVTMAPRTGSLVADSTR</sequence>